<dbReference type="PANTHER" id="PTHR45641:SF19">
    <property type="entry name" value="NEPHROCYSTIN-3"/>
    <property type="match status" value="1"/>
</dbReference>
<evidence type="ECO:0000313" key="4">
    <source>
        <dbReference type="Proteomes" id="UP001165160"/>
    </source>
</evidence>
<dbReference type="SUPFAM" id="SSF48452">
    <property type="entry name" value="TPR-like"/>
    <property type="match status" value="1"/>
</dbReference>
<keyword evidence="2" id="KW-0802">TPR repeat</keyword>
<name>A0A9W7B9Y2_9STRA</name>
<organism evidence="3 4">
    <name type="scientific">Triparma verrucosa</name>
    <dbReference type="NCBI Taxonomy" id="1606542"/>
    <lineage>
        <taxon>Eukaryota</taxon>
        <taxon>Sar</taxon>
        <taxon>Stramenopiles</taxon>
        <taxon>Ochrophyta</taxon>
        <taxon>Bolidophyceae</taxon>
        <taxon>Parmales</taxon>
        <taxon>Triparmaceae</taxon>
        <taxon>Triparma</taxon>
    </lineage>
</organism>
<protein>
    <submittedName>
        <fullName evidence="3">Uncharacterized protein</fullName>
    </submittedName>
</protein>
<reference evidence="4" key="1">
    <citation type="journal article" date="2023" name="Commun. Biol.">
        <title>Genome analysis of Parmales, the sister group of diatoms, reveals the evolutionary specialization of diatoms from phago-mixotrophs to photoautotrophs.</title>
        <authorList>
            <person name="Ban H."/>
            <person name="Sato S."/>
            <person name="Yoshikawa S."/>
            <person name="Yamada K."/>
            <person name="Nakamura Y."/>
            <person name="Ichinomiya M."/>
            <person name="Sato N."/>
            <person name="Blanc-Mathieu R."/>
            <person name="Endo H."/>
            <person name="Kuwata A."/>
            <person name="Ogata H."/>
        </authorList>
    </citation>
    <scope>NUCLEOTIDE SEQUENCE [LARGE SCALE GENOMIC DNA]</scope>
    <source>
        <strain evidence="4">NIES 3699</strain>
    </source>
</reference>
<evidence type="ECO:0000256" key="1">
    <source>
        <dbReference type="ARBA" id="ARBA00022737"/>
    </source>
</evidence>
<sequence length="443" mass="48904">MQSLLSRRLLRLGVNGTLKAPRTETPLARPTSLLRGLSSTPPGTTTTAIKVEKTVPGTSPDASPDDRIQHLQKELVSSLKSNNIVTFTKPEPASNPLHKSEVAVDDIRNLDSSSDDGAPTTRSPLEISSEIVALSEKTFPAAHPALARSYNDHAYVLKTEENFETSVDYYIKALQTYQESIGKLSPSYSAVLRNLSSVYRDAALALEMPSENSGKKDFNAERDALIQRSREAADDGLHWSERWLKKVEKEILDEDSLYGVEEKNKAEESLTDSLTNASMTYLIQSRTLQTGEAGSKKMAAEKGKVGKAILKASESMCGKAVEILCRVEGLGDVVEDVLENEEGSLRFAKACNSMGTVLTTKSKYMTSDTKTQQLQDALKYLYKAYQIREFKLEETHDDVIVTLYSIASAYEEMGEIEEAQKVQEFILERMGIKIDADGNVVDI</sequence>
<dbReference type="Gene3D" id="1.25.40.10">
    <property type="entry name" value="Tetratricopeptide repeat domain"/>
    <property type="match status" value="2"/>
</dbReference>
<dbReference type="Proteomes" id="UP001165160">
    <property type="component" value="Unassembled WGS sequence"/>
</dbReference>
<dbReference type="PANTHER" id="PTHR45641">
    <property type="entry name" value="TETRATRICOPEPTIDE REPEAT PROTEIN (AFU_ORTHOLOGUE AFUA_6G03870)"/>
    <property type="match status" value="1"/>
</dbReference>
<dbReference type="AlphaFoldDB" id="A0A9W7B9Y2"/>
<dbReference type="EMBL" id="BRXX01000064">
    <property type="protein sequence ID" value="GMH86796.1"/>
    <property type="molecule type" value="Genomic_DNA"/>
</dbReference>
<dbReference type="InterPro" id="IPR011990">
    <property type="entry name" value="TPR-like_helical_dom_sf"/>
</dbReference>
<comment type="caution">
    <text evidence="3">The sequence shown here is derived from an EMBL/GenBank/DDBJ whole genome shotgun (WGS) entry which is preliminary data.</text>
</comment>
<evidence type="ECO:0000256" key="2">
    <source>
        <dbReference type="ARBA" id="ARBA00022803"/>
    </source>
</evidence>
<keyword evidence="4" id="KW-1185">Reference proteome</keyword>
<dbReference type="Pfam" id="PF13424">
    <property type="entry name" value="TPR_12"/>
    <property type="match status" value="1"/>
</dbReference>
<proteinExistence type="predicted"/>
<gene>
    <name evidence="3" type="ORF">TrVE_jg743</name>
</gene>
<evidence type="ECO:0000313" key="3">
    <source>
        <dbReference type="EMBL" id="GMH86796.1"/>
    </source>
</evidence>
<keyword evidence="1" id="KW-0677">Repeat</keyword>
<accession>A0A9W7B9Y2</accession>